<dbReference type="Gene3D" id="1.20.120.20">
    <property type="entry name" value="Apolipoprotein"/>
    <property type="match status" value="1"/>
</dbReference>
<feature type="compositionally biased region" description="Basic and acidic residues" evidence="1">
    <location>
        <begin position="217"/>
        <end position="239"/>
    </location>
</feature>
<feature type="compositionally biased region" description="Basic and acidic residues" evidence="1">
    <location>
        <begin position="460"/>
        <end position="473"/>
    </location>
</feature>
<evidence type="ECO:0000313" key="3">
    <source>
        <dbReference type="Proteomes" id="UP000650833"/>
    </source>
</evidence>
<sequence length="663" mass="73473">MNQFTFNKQSPLMRRQSAIMMNNRRLMSTQTHQVRQGGINKGLVAALVVAAAGFTYYRRTVDEKKFYNGDSDPYEKTKKNLSQFGDKVAKDTEPEARGAVDEINAAGKHIKKSANLAGQAAQDAYQNVASSAKKETGELASEVDKFRQQHHLKEGDHTPEDVLSNKYNQAADKVSSKATELKQDANEAAFNAADKFKNAKSSAAKTSEQNPMVNEKVSSDKTKSSYERGLESHANDNVRDTSNLVGKDTDKVKKVWDDKNSQEKSSGEATNENESKGFWSGLLGSGGASNEAAPPKTTRNTPSTPHNQPEKKVYDSAPTNHGNPMVYEKHNFDKTKPGWETRLEGYAQSNVHDTSTLVGKDTEKVRGVWNEKHVRDNGGHPIAEENSESFWSSLFGQAKEVENKVEERLEEGWEDVKSKVGLSTNDVKQDASEAYQDAKGKASAEANRLKRSASSTVDDLSNKAEHESSRLESKWNNIKSQAKDDAQSAYDSATDAASNVSNKLKRETSKATSETQSKAEQLKRSASDRFETEKNRASSNLKNLHDEVSSNAEQWKNESEKTAKSWYQKGTDQIKNGLETVKTTADKDLHWAEEKVSEGLSTAKGEVDRLLGKEQPKNTSYTDHVTRGEKFAEEEEGLLTHTRTNTKLKPAEIIVENSDGKDM</sequence>
<proteinExistence type="predicted"/>
<feature type="compositionally biased region" description="Basic and acidic residues" evidence="1">
    <location>
        <begin position="409"/>
        <end position="418"/>
    </location>
</feature>
<dbReference type="OrthoDB" id="2258573at2759"/>
<protein>
    <submittedName>
        <fullName evidence="2">Uncharacterized protein</fullName>
    </submittedName>
</protein>
<dbReference type="Proteomes" id="UP000650833">
    <property type="component" value="Unassembled WGS sequence"/>
</dbReference>
<evidence type="ECO:0000256" key="1">
    <source>
        <dbReference type="SAM" id="MobiDB-lite"/>
    </source>
</evidence>
<feature type="compositionally biased region" description="Polar residues" evidence="1">
    <location>
        <begin position="510"/>
        <end position="519"/>
    </location>
</feature>
<reference evidence="2" key="1">
    <citation type="submission" date="2020-12" db="EMBL/GenBank/DDBJ databases">
        <title>Metabolic potential, ecology and presence of endohyphal bacteria is reflected in genomic diversity of Mucoromycotina.</title>
        <authorList>
            <person name="Muszewska A."/>
            <person name="Okrasinska A."/>
            <person name="Steczkiewicz K."/>
            <person name="Drgas O."/>
            <person name="Orlowska M."/>
            <person name="Perlinska-Lenart U."/>
            <person name="Aleksandrzak-Piekarczyk T."/>
            <person name="Szatraj K."/>
            <person name="Zielenkiewicz U."/>
            <person name="Pilsyk S."/>
            <person name="Malc E."/>
            <person name="Mieczkowski P."/>
            <person name="Kruszewska J.S."/>
            <person name="Biernat P."/>
            <person name="Pawlowska J."/>
        </authorList>
    </citation>
    <scope>NUCLEOTIDE SEQUENCE</scope>
    <source>
        <strain evidence="2">CBS 226.32</strain>
    </source>
</reference>
<feature type="region of interest" description="Disordered" evidence="1">
    <location>
        <begin position="198"/>
        <end position="332"/>
    </location>
</feature>
<accession>A0A8H7QNS2</accession>
<organism evidence="2 3">
    <name type="scientific">Mucor plumbeus</name>
    <dbReference type="NCBI Taxonomy" id="97098"/>
    <lineage>
        <taxon>Eukaryota</taxon>
        <taxon>Fungi</taxon>
        <taxon>Fungi incertae sedis</taxon>
        <taxon>Mucoromycota</taxon>
        <taxon>Mucoromycotina</taxon>
        <taxon>Mucoromycetes</taxon>
        <taxon>Mucorales</taxon>
        <taxon>Mucorineae</taxon>
        <taxon>Mucoraceae</taxon>
        <taxon>Mucor</taxon>
    </lineage>
</organism>
<dbReference type="EMBL" id="JAEPRC010000500">
    <property type="protein sequence ID" value="KAG2196008.1"/>
    <property type="molecule type" value="Genomic_DNA"/>
</dbReference>
<feature type="region of interest" description="Disordered" evidence="1">
    <location>
        <begin position="607"/>
        <end position="645"/>
    </location>
</feature>
<name>A0A8H7QNS2_9FUNG</name>
<feature type="compositionally biased region" description="Basic and acidic residues" evidence="1">
    <location>
        <begin position="520"/>
        <end position="536"/>
    </location>
</feature>
<feature type="compositionally biased region" description="Basic and acidic residues" evidence="1">
    <location>
        <begin position="427"/>
        <end position="442"/>
    </location>
</feature>
<feature type="compositionally biased region" description="Polar residues" evidence="1">
    <location>
        <begin position="297"/>
        <end position="307"/>
    </location>
</feature>
<dbReference type="AlphaFoldDB" id="A0A8H7QNS2"/>
<feature type="compositionally biased region" description="Polar residues" evidence="1">
    <location>
        <begin position="489"/>
        <end position="502"/>
    </location>
</feature>
<feature type="compositionally biased region" description="Basic and acidic residues" evidence="1">
    <location>
        <begin position="607"/>
        <end position="616"/>
    </location>
</feature>
<evidence type="ECO:0000313" key="2">
    <source>
        <dbReference type="EMBL" id="KAG2196008.1"/>
    </source>
</evidence>
<gene>
    <name evidence="2" type="ORF">INT46_004483</name>
</gene>
<feature type="region of interest" description="Disordered" evidence="1">
    <location>
        <begin position="409"/>
        <end position="564"/>
    </location>
</feature>
<feature type="compositionally biased region" description="Basic and acidic residues" evidence="1">
    <location>
        <begin position="247"/>
        <end position="266"/>
    </location>
</feature>
<comment type="caution">
    <text evidence="2">The sequence shown here is derived from an EMBL/GenBank/DDBJ whole genome shotgun (WGS) entry which is preliminary data.</text>
</comment>
<dbReference type="SUPFAM" id="SSF58113">
    <property type="entry name" value="Apolipoprotein A-I"/>
    <property type="match status" value="1"/>
</dbReference>
<keyword evidence="3" id="KW-1185">Reference proteome</keyword>